<accession>A0A285N652</accession>
<proteinExistence type="predicted"/>
<keyword evidence="1" id="KW-1133">Transmembrane helix</keyword>
<keyword evidence="1" id="KW-0472">Membrane</keyword>
<gene>
    <name evidence="2" type="ORF">SAMN06269185_0213</name>
</gene>
<feature type="transmembrane region" description="Helical" evidence="1">
    <location>
        <begin position="75"/>
        <end position="100"/>
    </location>
</feature>
<protein>
    <submittedName>
        <fullName evidence="2">Uncharacterized protein</fullName>
    </submittedName>
</protein>
<sequence length="128" mass="13023">MSQRDASGGSKSNSTDAADRLRETLDLARTQRRSHAVALAGAAALGLVLAWLHWLGLVAAGALVALVAPSIRRGVAYALAFGVLVLVAFAVSIGDAALLVPEMRPIVYVTVGAAVGLPLLGSLARGIV</sequence>
<evidence type="ECO:0000313" key="3">
    <source>
        <dbReference type="Proteomes" id="UP000219453"/>
    </source>
</evidence>
<feature type="transmembrane region" description="Helical" evidence="1">
    <location>
        <begin position="106"/>
        <end position="124"/>
    </location>
</feature>
<reference evidence="2 3" key="1">
    <citation type="submission" date="2017-09" db="EMBL/GenBank/DDBJ databases">
        <authorList>
            <person name="Ehlers B."/>
            <person name="Leendertz F.H."/>
        </authorList>
    </citation>
    <scope>NUCLEOTIDE SEQUENCE [LARGE SCALE GENOMIC DNA]</scope>
    <source>
        <strain evidence="2 3">DSM 27208</strain>
    </source>
</reference>
<dbReference type="RefSeq" id="WP_097007270.1">
    <property type="nucleotide sequence ID" value="NZ_OBEJ01000001.1"/>
</dbReference>
<dbReference type="EMBL" id="OBEJ01000001">
    <property type="protein sequence ID" value="SNZ03191.1"/>
    <property type="molecule type" value="Genomic_DNA"/>
</dbReference>
<feature type="transmembrane region" description="Helical" evidence="1">
    <location>
        <begin position="36"/>
        <end position="68"/>
    </location>
</feature>
<evidence type="ECO:0000313" key="2">
    <source>
        <dbReference type="EMBL" id="SNZ03191.1"/>
    </source>
</evidence>
<dbReference type="AlphaFoldDB" id="A0A285N652"/>
<name>A0A285N652_NATPI</name>
<dbReference type="Proteomes" id="UP000219453">
    <property type="component" value="Unassembled WGS sequence"/>
</dbReference>
<keyword evidence="1" id="KW-0812">Transmembrane</keyword>
<dbReference type="OrthoDB" id="331354at2157"/>
<evidence type="ECO:0000256" key="1">
    <source>
        <dbReference type="SAM" id="Phobius"/>
    </source>
</evidence>
<organism evidence="2 3">
    <name type="scientific">Natronoarchaeum philippinense</name>
    <dbReference type="NCBI Taxonomy" id="558529"/>
    <lineage>
        <taxon>Archaea</taxon>
        <taxon>Methanobacteriati</taxon>
        <taxon>Methanobacteriota</taxon>
        <taxon>Stenosarchaea group</taxon>
        <taxon>Halobacteria</taxon>
        <taxon>Halobacteriales</taxon>
        <taxon>Natronoarchaeaceae</taxon>
    </lineage>
</organism>
<keyword evidence="3" id="KW-1185">Reference proteome</keyword>